<dbReference type="GeneID" id="19466736"/>
<sequence length="205" mass="22052">MHSFTLLVALLSASFALPTLASPIPTTGSTELRPETQRQTYNARNAAISLAVARLSVDVVSVTCALNAIFLATDPKYISELAEETKNRASDFLSVPALGFTEAATTANDVLVENFVGKSGTIGYPQPETFFWKLQSIIDEPTAAVSINNAVKEIGANRNANILPNIINLVDAALLATHQLPLSFEQKRVFKGTSEIQRRNGTAAY</sequence>
<protein>
    <submittedName>
        <fullName evidence="2">Uncharacterized protein</fullName>
    </submittedName>
</protein>
<feature type="chain" id="PRO_5004507763" evidence="1">
    <location>
        <begin position="22"/>
        <end position="205"/>
    </location>
</feature>
<dbReference type="EMBL" id="KE145359">
    <property type="protein sequence ID" value="EPE32550.1"/>
    <property type="molecule type" value="Genomic_DNA"/>
</dbReference>
<gene>
    <name evidence="2" type="ORF">GLAREA_07684</name>
</gene>
<dbReference type="RefSeq" id="XP_008080562.1">
    <property type="nucleotide sequence ID" value="XM_008082371.1"/>
</dbReference>
<dbReference type="AlphaFoldDB" id="S3D408"/>
<reference evidence="2 3" key="1">
    <citation type="journal article" date="2013" name="BMC Genomics">
        <title>Genomics-driven discovery of the pneumocandin biosynthetic gene cluster in the fungus Glarea lozoyensis.</title>
        <authorList>
            <person name="Chen L."/>
            <person name="Yue Q."/>
            <person name="Zhang X."/>
            <person name="Xiang M."/>
            <person name="Wang C."/>
            <person name="Li S."/>
            <person name="Che Y."/>
            <person name="Ortiz-Lopez F.J."/>
            <person name="Bills G.F."/>
            <person name="Liu X."/>
            <person name="An Z."/>
        </authorList>
    </citation>
    <scope>NUCLEOTIDE SEQUENCE [LARGE SCALE GENOMIC DNA]</scope>
    <source>
        <strain evidence="3">ATCC 20868 / MF5171</strain>
    </source>
</reference>
<dbReference type="KEGG" id="glz:GLAREA_07684"/>
<accession>S3D408</accession>
<keyword evidence="1" id="KW-0732">Signal</keyword>
<evidence type="ECO:0000256" key="1">
    <source>
        <dbReference type="SAM" id="SignalP"/>
    </source>
</evidence>
<dbReference type="HOGENOM" id="CLU_1366361_0_0_1"/>
<feature type="signal peptide" evidence="1">
    <location>
        <begin position="1"/>
        <end position="21"/>
    </location>
</feature>
<dbReference type="Proteomes" id="UP000016922">
    <property type="component" value="Unassembled WGS sequence"/>
</dbReference>
<name>S3D408_GLAL2</name>
<proteinExistence type="predicted"/>
<keyword evidence="3" id="KW-1185">Reference proteome</keyword>
<evidence type="ECO:0000313" key="2">
    <source>
        <dbReference type="EMBL" id="EPE32550.1"/>
    </source>
</evidence>
<evidence type="ECO:0000313" key="3">
    <source>
        <dbReference type="Proteomes" id="UP000016922"/>
    </source>
</evidence>
<organism evidence="2 3">
    <name type="scientific">Glarea lozoyensis (strain ATCC 20868 / MF5171)</name>
    <dbReference type="NCBI Taxonomy" id="1116229"/>
    <lineage>
        <taxon>Eukaryota</taxon>
        <taxon>Fungi</taxon>
        <taxon>Dikarya</taxon>
        <taxon>Ascomycota</taxon>
        <taxon>Pezizomycotina</taxon>
        <taxon>Leotiomycetes</taxon>
        <taxon>Helotiales</taxon>
        <taxon>Helotiaceae</taxon>
        <taxon>Glarea</taxon>
    </lineage>
</organism>